<dbReference type="NCBIfam" id="TIGR01470">
    <property type="entry name" value="cysG_Nterm"/>
    <property type="match status" value="1"/>
</dbReference>
<feature type="domain" description="Siroheme synthase central" evidence="7">
    <location>
        <begin position="123"/>
        <end position="149"/>
    </location>
</feature>
<comment type="catalytic activity">
    <reaction evidence="6">
        <text>precorrin-2 + NAD(+) = sirohydrochlorin + NADH + 2 H(+)</text>
        <dbReference type="Rhea" id="RHEA:15613"/>
        <dbReference type="ChEBI" id="CHEBI:15378"/>
        <dbReference type="ChEBI" id="CHEBI:57540"/>
        <dbReference type="ChEBI" id="CHEBI:57945"/>
        <dbReference type="ChEBI" id="CHEBI:58351"/>
        <dbReference type="ChEBI" id="CHEBI:58827"/>
        <dbReference type="EC" id="1.3.1.76"/>
    </reaction>
</comment>
<dbReference type="PATRIC" id="fig|999894.6.peg.1413"/>
<dbReference type="Pfam" id="PF14824">
    <property type="entry name" value="Sirohm_synth_M"/>
    <property type="match status" value="1"/>
</dbReference>
<dbReference type="InterPro" id="IPR028161">
    <property type="entry name" value="Met8-like"/>
</dbReference>
<dbReference type="STRING" id="999894.TDIS_1415"/>
<dbReference type="Proteomes" id="UP000078390">
    <property type="component" value="Unassembled WGS sequence"/>
</dbReference>
<evidence type="ECO:0000256" key="2">
    <source>
        <dbReference type="ARBA" id="ARBA00012400"/>
    </source>
</evidence>
<dbReference type="EC" id="1.3.1.76" evidence="2"/>
<evidence type="ECO:0000256" key="3">
    <source>
        <dbReference type="ARBA" id="ARBA00023002"/>
    </source>
</evidence>
<evidence type="ECO:0000256" key="4">
    <source>
        <dbReference type="ARBA" id="ARBA00023027"/>
    </source>
</evidence>
<dbReference type="InterPro" id="IPR042518">
    <property type="entry name" value="SirC_C"/>
</dbReference>
<evidence type="ECO:0000313" key="9">
    <source>
        <dbReference type="Proteomes" id="UP000078390"/>
    </source>
</evidence>
<sequence>MEKGASYYSVFLNLEGRLCVVVGGGEVAERKVEVLLSSGAKVRVIAPQITWQIEKWADEGRIELFKRPYRWGDLSEAWLCVAATDDPEVQKEVFSEAEERRIFCNVVDKPELCSFIVPSVVRRGRLQLAISTSGASPAAARRIRERLEDEFGPEWEVYLELMARWRKEILSRDLPEEKRREIFTRLAMAPIPEWIRNGDWHYIRAIAEREGLFVEDFFKE</sequence>
<dbReference type="GO" id="GO:0043115">
    <property type="term" value="F:precorrin-2 dehydrogenase activity"/>
    <property type="evidence" value="ECO:0007669"/>
    <property type="project" value="UniProtKB-EC"/>
</dbReference>
<evidence type="ECO:0000259" key="7">
    <source>
        <dbReference type="Pfam" id="PF14824"/>
    </source>
</evidence>
<dbReference type="InterPro" id="IPR036291">
    <property type="entry name" value="NAD(P)-bd_dom_sf"/>
</dbReference>
<dbReference type="EMBL" id="LWLG01000010">
    <property type="protein sequence ID" value="OAQ20506.1"/>
    <property type="molecule type" value="Genomic_DNA"/>
</dbReference>
<dbReference type="InterPro" id="IPR028281">
    <property type="entry name" value="Sirohaem_synthase_central"/>
</dbReference>
<organism evidence="8 9">
    <name type="scientific">Thermosulfurimonas dismutans</name>
    <dbReference type="NCBI Taxonomy" id="999894"/>
    <lineage>
        <taxon>Bacteria</taxon>
        <taxon>Pseudomonadati</taxon>
        <taxon>Thermodesulfobacteriota</taxon>
        <taxon>Thermodesulfobacteria</taxon>
        <taxon>Thermodesulfobacteriales</taxon>
        <taxon>Thermodesulfobacteriaceae</taxon>
        <taxon>Thermosulfurimonas</taxon>
    </lineage>
</organism>
<evidence type="ECO:0000256" key="1">
    <source>
        <dbReference type="ARBA" id="ARBA00005010"/>
    </source>
</evidence>
<keyword evidence="3 8" id="KW-0560">Oxidoreductase</keyword>
<dbReference type="PANTHER" id="PTHR35330">
    <property type="entry name" value="SIROHEME BIOSYNTHESIS PROTEIN MET8"/>
    <property type="match status" value="1"/>
</dbReference>
<dbReference type="Gene3D" id="3.40.50.720">
    <property type="entry name" value="NAD(P)-binding Rossmann-like Domain"/>
    <property type="match status" value="1"/>
</dbReference>
<evidence type="ECO:0000256" key="6">
    <source>
        <dbReference type="ARBA" id="ARBA00047561"/>
    </source>
</evidence>
<dbReference type="SUPFAM" id="SSF75615">
    <property type="entry name" value="Siroheme synthase middle domains-like"/>
    <property type="match status" value="1"/>
</dbReference>
<protein>
    <recommendedName>
        <fullName evidence="2">precorrin-2 dehydrogenase</fullName>
        <ecNumber evidence="2">1.3.1.76</ecNumber>
    </recommendedName>
</protein>
<dbReference type="SUPFAM" id="SSF51735">
    <property type="entry name" value="NAD(P)-binding Rossmann-fold domains"/>
    <property type="match status" value="1"/>
</dbReference>
<dbReference type="OrthoDB" id="9773765at2"/>
<dbReference type="GO" id="GO:0004325">
    <property type="term" value="F:ferrochelatase activity"/>
    <property type="evidence" value="ECO:0007669"/>
    <property type="project" value="InterPro"/>
</dbReference>
<comment type="caution">
    <text evidence="8">The sequence shown here is derived from an EMBL/GenBank/DDBJ whole genome shotgun (WGS) entry which is preliminary data.</text>
</comment>
<evidence type="ECO:0000256" key="5">
    <source>
        <dbReference type="ARBA" id="ARBA00023244"/>
    </source>
</evidence>
<keyword evidence="9" id="KW-1185">Reference proteome</keyword>
<gene>
    <name evidence="8" type="ORF">TDIS_1415</name>
</gene>
<name>A0A179D384_9BACT</name>
<dbReference type="UniPathway" id="UPA00262">
    <property type="reaction ID" value="UER00222"/>
</dbReference>
<keyword evidence="4" id="KW-0520">NAD</keyword>
<proteinExistence type="predicted"/>
<dbReference type="Gene3D" id="1.10.8.610">
    <property type="entry name" value="SirC, precorrin-2 dehydrogenase, C-terminal helical domain-like"/>
    <property type="match status" value="1"/>
</dbReference>
<accession>A0A179D384</accession>
<dbReference type="Pfam" id="PF13241">
    <property type="entry name" value="NAD_binding_7"/>
    <property type="match status" value="1"/>
</dbReference>
<dbReference type="AlphaFoldDB" id="A0A179D384"/>
<evidence type="ECO:0000313" key="8">
    <source>
        <dbReference type="EMBL" id="OAQ20506.1"/>
    </source>
</evidence>
<dbReference type="GO" id="GO:0019354">
    <property type="term" value="P:siroheme biosynthetic process"/>
    <property type="evidence" value="ECO:0007669"/>
    <property type="project" value="UniProtKB-UniPathway"/>
</dbReference>
<dbReference type="PANTHER" id="PTHR35330:SF1">
    <property type="entry name" value="SIROHEME BIOSYNTHESIS PROTEIN MET8"/>
    <property type="match status" value="1"/>
</dbReference>
<comment type="pathway">
    <text evidence="1">Porphyrin-containing compound metabolism; siroheme biosynthesis; sirohydrochlorin from precorrin-2: step 1/1.</text>
</comment>
<keyword evidence="5" id="KW-0627">Porphyrin biosynthesis</keyword>
<reference evidence="8 9" key="1">
    <citation type="submission" date="2016-04" db="EMBL/GenBank/DDBJ databases">
        <title>Genome analysis of Thermosulfurimonas dismutans, the first thermophilic sulfur-disproportionating bacterium of the phylum Thermodesulfobacteria.</title>
        <authorList>
            <person name="Mardanov A.V."/>
            <person name="Beletsky A.V."/>
            <person name="Kadnikov V.V."/>
            <person name="Slobodkin A.I."/>
            <person name="Ravin N.V."/>
        </authorList>
    </citation>
    <scope>NUCLEOTIDE SEQUENCE [LARGE SCALE GENOMIC DNA]</scope>
    <source>
        <strain evidence="8 9">S95</strain>
    </source>
</reference>
<dbReference type="InterPro" id="IPR006367">
    <property type="entry name" value="Sirohaem_synthase_N"/>
</dbReference>